<feature type="signal peptide" evidence="4">
    <location>
        <begin position="1"/>
        <end position="19"/>
    </location>
</feature>
<dbReference type="Pfam" id="PF13432">
    <property type="entry name" value="TPR_16"/>
    <property type="match status" value="2"/>
</dbReference>
<evidence type="ECO:0000256" key="3">
    <source>
        <dbReference type="PROSITE-ProRule" id="PRU00339"/>
    </source>
</evidence>
<evidence type="ECO:0000256" key="1">
    <source>
        <dbReference type="ARBA" id="ARBA00022737"/>
    </source>
</evidence>
<feature type="repeat" description="TPR" evidence="3">
    <location>
        <begin position="227"/>
        <end position="260"/>
    </location>
</feature>
<proteinExistence type="predicted"/>
<comment type="caution">
    <text evidence="5">The sequence shown here is derived from an EMBL/GenBank/DDBJ whole genome shotgun (WGS) entry which is preliminary data.</text>
</comment>
<evidence type="ECO:0000256" key="2">
    <source>
        <dbReference type="ARBA" id="ARBA00022803"/>
    </source>
</evidence>
<keyword evidence="2 3" id="KW-0802">TPR repeat</keyword>
<dbReference type="GO" id="GO:0009279">
    <property type="term" value="C:cell outer membrane"/>
    <property type="evidence" value="ECO:0007669"/>
    <property type="project" value="TreeGrafter"/>
</dbReference>
<gene>
    <name evidence="5" type="ORF">EJ73_01554</name>
</gene>
<dbReference type="SUPFAM" id="SSF48452">
    <property type="entry name" value="TPR-like"/>
    <property type="match status" value="3"/>
</dbReference>
<dbReference type="PANTHER" id="PTHR44858:SF1">
    <property type="entry name" value="UDP-N-ACETYLGLUCOSAMINE--PEPTIDE N-ACETYLGLUCOSAMINYLTRANSFERASE SPINDLY-RELATED"/>
    <property type="match status" value="1"/>
</dbReference>
<dbReference type="SMART" id="SM00028">
    <property type="entry name" value="TPR"/>
    <property type="match status" value="12"/>
</dbReference>
<reference evidence="5 6" key="1">
    <citation type="submission" date="2018-05" db="EMBL/GenBank/DDBJ databases">
        <title>Genomic Encyclopedia of Type Strains, Phase I: the one thousand microbial genomes (KMG-I) project.</title>
        <authorList>
            <person name="Kyrpides N."/>
        </authorList>
    </citation>
    <scope>NUCLEOTIDE SEQUENCE [LARGE SCALE GENOMIC DNA]</scope>
    <source>
        <strain evidence="5 6">DSM 15611</strain>
    </source>
</reference>
<dbReference type="InterPro" id="IPR011990">
    <property type="entry name" value="TPR-like_helical_dom_sf"/>
</dbReference>
<accession>A0A318HU00</accession>
<dbReference type="Proteomes" id="UP000248314">
    <property type="component" value="Unassembled WGS sequence"/>
</dbReference>
<protein>
    <submittedName>
        <fullName evidence="5">Tfp pilus assembly protein PilF</fullName>
    </submittedName>
</protein>
<sequence length="662" mass="76187">MKRKIALVFFALVALVGRAQFNVDRLMTSGQIALHYEDYVLSMQYFNQIISLRPYLYQPWQYRAIAKYYLDDYVGAEEDAAEAIKLNPYIEDIYDLRAISRIRQNKFQEAIIDYNSAIKLNPRNRNYWYNRAACRMNSKDYAGAHHDLDTIVRRWTDYANAYTLKAEVFLHEKDTLKAAEWLDKGLKLDPYDANVWTMRAYISLSRNQWREADAFLSKAIHLKPKNVDSYLNRAIARVNLNNLRGAMADYDLALELDPNNFLGHYNRGLLRLQLGDDNRAIADFDFIIKQEPANFMAVFNRGILHEKTGNIRAAIDDYSAVIKQFPNFWIGLSYRARCYRRLGMTAKAELDEFKILKAQMDKRLGVQARWSKAKLKEVRKRSEFNMDKYNQMVVNDENEVTHEYQSRYRGRVQDNTVNTSLMPMFHLSLVPYANGIRSYQAFDRDVEHFNSVEKQIDKLYVACGNEQLDEARSKHFFILVESLSVKIGDNNNNDALRALLLQRSVAYSTLQNFDAAIADATTLLSIDSTSAMAYWHRAVCQMAMSGFKASNGVDVKLQEAGALSDLNKAIALKPQNAYLYYCRANLYAHQGNNEKAVADYTSAIKLDNRFAEAYFNRGLTYITLDNRTQGVKDLSKAGELGLYSAYNIIKKNSASATKKQSK</sequence>
<feature type="chain" id="PRO_5016437759" evidence="4">
    <location>
        <begin position="20"/>
        <end position="662"/>
    </location>
</feature>
<dbReference type="RefSeq" id="WP_025815324.1">
    <property type="nucleotide sequence ID" value="NZ_BAIZ01000003.1"/>
</dbReference>
<evidence type="ECO:0000313" key="5">
    <source>
        <dbReference type="EMBL" id="PXX21772.1"/>
    </source>
</evidence>
<dbReference type="InterPro" id="IPR050498">
    <property type="entry name" value="Ycf3"/>
</dbReference>
<dbReference type="STRING" id="1122991.GCA_000613445_02974"/>
<dbReference type="Pfam" id="PF13414">
    <property type="entry name" value="TPR_11"/>
    <property type="match status" value="2"/>
</dbReference>
<feature type="repeat" description="TPR" evidence="3">
    <location>
        <begin position="91"/>
        <end position="124"/>
    </location>
</feature>
<feature type="repeat" description="TPR" evidence="3">
    <location>
        <begin position="577"/>
        <end position="610"/>
    </location>
</feature>
<dbReference type="EMBL" id="QJJX01000016">
    <property type="protein sequence ID" value="PXX21772.1"/>
    <property type="molecule type" value="Genomic_DNA"/>
</dbReference>
<dbReference type="PANTHER" id="PTHR44858">
    <property type="entry name" value="TETRATRICOPEPTIDE REPEAT PROTEIN 6"/>
    <property type="match status" value="1"/>
</dbReference>
<evidence type="ECO:0000256" key="4">
    <source>
        <dbReference type="SAM" id="SignalP"/>
    </source>
</evidence>
<organism evidence="5 6">
    <name type="scientific">Hoylesella shahii DSM 15611 = JCM 12083</name>
    <dbReference type="NCBI Taxonomy" id="1122991"/>
    <lineage>
        <taxon>Bacteria</taxon>
        <taxon>Pseudomonadati</taxon>
        <taxon>Bacteroidota</taxon>
        <taxon>Bacteroidia</taxon>
        <taxon>Bacteroidales</taxon>
        <taxon>Prevotellaceae</taxon>
        <taxon>Hoylesella</taxon>
    </lineage>
</organism>
<keyword evidence="1" id="KW-0677">Repeat</keyword>
<dbReference type="OrthoDB" id="712930at2"/>
<dbReference type="AlphaFoldDB" id="A0A318HU00"/>
<evidence type="ECO:0000313" key="6">
    <source>
        <dbReference type="Proteomes" id="UP000248314"/>
    </source>
</evidence>
<dbReference type="InterPro" id="IPR019734">
    <property type="entry name" value="TPR_rpt"/>
</dbReference>
<dbReference type="Gene3D" id="1.25.40.10">
    <property type="entry name" value="Tetratricopeptide repeat domain"/>
    <property type="match status" value="5"/>
</dbReference>
<feature type="repeat" description="TPR" evidence="3">
    <location>
        <begin position="159"/>
        <end position="192"/>
    </location>
</feature>
<keyword evidence="6" id="KW-1185">Reference proteome</keyword>
<feature type="repeat" description="TPR" evidence="3">
    <location>
        <begin position="193"/>
        <end position="226"/>
    </location>
</feature>
<dbReference type="GO" id="GO:0046813">
    <property type="term" value="P:receptor-mediated virion attachment to host cell"/>
    <property type="evidence" value="ECO:0007669"/>
    <property type="project" value="TreeGrafter"/>
</dbReference>
<keyword evidence="4" id="KW-0732">Signal</keyword>
<dbReference type="PROSITE" id="PS50005">
    <property type="entry name" value="TPR"/>
    <property type="match status" value="5"/>
</dbReference>
<name>A0A318HU00_9BACT</name>